<dbReference type="GO" id="GO:0005524">
    <property type="term" value="F:ATP binding"/>
    <property type="evidence" value="ECO:0007669"/>
    <property type="project" value="UniProtKB-KW"/>
</dbReference>
<feature type="domain" description="Histidine kinase" evidence="10">
    <location>
        <begin position="555"/>
        <end position="651"/>
    </location>
</feature>
<evidence type="ECO:0000256" key="7">
    <source>
        <dbReference type="ARBA" id="ARBA00022840"/>
    </source>
</evidence>
<dbReference type="EMBL" id="CP116221">
    <property type="protein sequence ID" value="WCO01400.1"/>
    <property type="molecule type" value="Genomic_DNA"/>
</dbReference>
<dbReference type="PANTHER" id="PTHR41523">
    <property type="entry name" value="TWO-COMPONENT SYSTEM SENSOR PROTEIN"/>
    <property type="match status" value="1"/>
</dbReference>
<dbReference type="InterPro" id="IPR011495">
    <property type="entry name" value="Sig_transdc_His_kin_sub2_dim/P"/>
</dbReference>
<accession>A0ABY7RXG5</accession>
<keyword evidence="5" id="KW-0547">Nucleotide-binding</keyword>
<sequence>MKYKISLIFTLSFSLFLFSQQETNKLNKAADSIIQNLDKLQTNQERISNLTGFAGKYRYVTDTKKLLDKALEISTDLNQKEFLAQSYYSLGNYYYFNSELDSALIYNEKANDYLKDGDFHFLQAKILNSKGTIYRKKGNVVLAISTMLESKNLMDKIDTLTFTEAEKYQFKGQNLVLNNSLANFYNQMEDYEKAFIYYDNAYEAALKLNAIVNAGVIISNKGESFLNSGHINEAISASERGKELKIEGKAHPRLIANSDLKIGLAYSKNGEYVKALQFLNNAHDYYVDNQLDGKLALALNYRGELFLEQKDYLNAKSDCESSKKLAKEQSDLEAYMNACNCLYKTNKQLNLIEASLINHEDYLKAKDSLFNEKNIKKQTQLEMEYAFKVEQDLQKLEAEKNEKQRKLYLSFAIIGLIIASLLTFLYSKNRSKSKLLATQKNLLEKTVGEKNMLLKETHHRVKNSFQIVSGLLFLQSSTIKDKAASKALQETQNRINSMAVLHQKLYKQDHTSGIDCKDYITALMTDILSSYSLPNIEKKLMVEPIIMDIEVVTSLGLIINELVTNSLKYAFSDEQTNSYIEISLKKNNDDVVLEVIDNGNGISEGSDKKDTLGLSLVRDLSEKINGKISFESLQNTDPKGTKVSIVLNESDIL</sequence>
<keyword evidence="6" id="KW-0418">Kinase</keyword>
<feature type="signal peptide" evidence="9">
    <location>
        <begin position="1"/>
        <end position="19"/>
    </location>
</feature>
<evidence type="ECO:0000259" key="10">
    <source>
        <dbReference type="PROSITE" id="PS50109"/>
    </source>
</evidence>
<dbReference type="RefSeq" id="WP_249993345.1">
    <property type="nucleotide sequence ID" value="NZ_CP116221.1"/>
</dbReference>
<dbReference type="Gene3D" id="3.30.450.20">
    <property type="entry name" value="PAS domain"/>
    <property type="match status" value="1"/>
</dbReference>
<evidence type="ECO:0000256" key="9">
    <source>
        <dbReference type="SAM" id="SignalP"/>
    </source>
</evidence>
<dbReference type="InterPro" id="IPR019734">
    <property type="entry name" value="TPR_rpt"/>
</dbReference>
<evidence type="ECO:0000256" key="1">
    <source>
        <dbReference type="ARBA" id="ARBA00000085"/>
    </source>
</evidence>
<dbReference type="Pfam" id="PF07568">
    <property type="entry name" value="HisKA_2"/>
    <property type="match status" value="1"/>
</dbReference>
<evidence type="ECO:0000313" key="12">
    <source>
        <dbReference type="Proteomes" id="UP001202717"/>
    </source>
</evidence>
<dbReference type="EC" id="2.7.13.3" evidence="2"/>
<keyword evidence="9" id="KW-0732">Signal</keyword>
<gene>
    <name evidence="11" type="ORF">MUN68_015205</name>
</gene>
<dbReference type="Gene3D" id="3.30.565.10">
    <property type="entry name" value="Histidine kinase-like ATPase, C-terminal domain"/>
    <property type="match status" value="1"/>
</dbReference>
<evidence type="ECO:0000256" key="6">
    <source>
        <dbReference type="ARBA" id="ARBA00022777"/>
    </source>
</evidence>
<comment type="catalytic activity">
    <reaction evidence="1">
        <text>ATP + protein L-histidine = ADP + protein N-phospho-L-histidine.</text>
        <dbReference type="EC" id="2.7.13.3"/>
    </reaction>
</comment>
<keyword evidence="3" id="KW-0597">Phosphoprotein</keyword>
<dbReference type="SMART" id="SM00028">
    <property type="entry name" value="TPR"/>
    <property type="match status" value="5"/>
</dbReference>
<dbReference type="PROSITE" id="PS50109">
    <property type="entry name" value="HIS_KIN"/>
    <property type="match status" value="1"/>
</dbReference>
<keyword evidence="8" id="KW-0812">Transmembrane</keyword>
<evidence type="ECO:0000256" key="8">
    <source>
        <dbReference type="SAM" id="Phobius"/>
    </source>
</evidence>
<evidence type="ECO:0000256" key="3">
    <source>
        <dbReference type="ARBA" id="ARBA00022553"/>
    </source>
</evidence>
<feature type="transmembrane region" description="Helical" evidence="8">
    <location>
        <begin position="407"/>
        <end position="426"/>
    </location>
</feature>
<evidence type="ECO:0000256" key="4">
    <source>
        <dbReference type="ARBA" id="ARBA00022679"/>
    </source>
</evidence>
<dbReference type="Proteomes" id="UP001202717">
    <property type="component" value="Chromosome"/>
</dbReference>
<dbReference type="SUPFAM" id="SSF48452">
    <property type="entry name" value="TPR-like"/>
    <property type="match status" value="2"/>
</dbReference>
<keyword evidence="8" id="KW-0472">Membrane</keyword>
<dbReference type="InterPro" id="IPR036890">
    <property type="entry name" value="HATPase_C_sf"/>
</dbReference>
<dbReference type="InterPro" id="IPR005467">
    <property type="entry name" value="His_kinase_dom"/>
</dbReference>
<keyword evidence="4" id="KW-0808">Transferase</keyword>
<dbReference type="Gene3D" id="1.25.40.10">
    <property type="entry name" value="Tetratricopeptide repeat domain"/>
    <property type="match status" value="3"/>
</dbReference>
<name>A0ABY7RXG5_9FLAO</name>
<dbReference type="Pfam" id="PF02518">
    <property type="entry name" value="HATPase_c"/>
    <property type="match status" value="1"/>
</dbReference>
<protein>
    <recommendedName>
        <fullName evidence="2">histidine kinase</fullName>
        <ecNumber evidence="2">2.7.13.3</ecNumber>
    </recommendedName>
</protein>
<evidence type="ECO:0000313" key="11">
    <source>
        <dbReference type="EMBL" id="WCO01400.1"/>
    </source>
</evidence>
<feature type="chain" id="PRO_5045819142" description="histidine kinase" evidence="9">
    <location>
        <begin position="20"/>
        <end position="653"/>
    </location>
</feature>
<dbReference type="SUPFAM" id="SSF55874">
    <property type="entry name" value="ATPase domain of HSP90 chaperone/DNA topoisomerase II/histidine kinase"/>
    <property type="match status" value="1"/>
</dbReference>
<keyword evidence="8" id="KW-1133">Transmembrane helix</keyword>
<dbReference type="SMART" id="SM00387">
    <property type="entry name" value="HATPase_c"/>
    <property type="match status" value="1"/>
</dbReference>
<reference evidence="11 12" key="1">
    <citation type="submission" date="2023-01" db="EMBL/GenBank/DDBJ databases">
        <title>Psychroserpens ponticola sp. nov., isolated from seawater.</title>
        <authorList>
            <person name="Kristyanto S."/>
            <person name="Jung J."/>
            <person name="Kim J.M."/>
            <person name="Jeon C.O."/>
        </authorList>
    </citation>
    <scope>NUCLEOTIDE SEQUENCE [LARGE SCALE GENOMIC DNA]</scope>
    <source>
        <strain evidence="11 12">MSW6</strain>
    </source>
</reference>
<proteinExistence type="predicted"/>
<dbReference type="InterPro" id="IPR003594">
    <property type="entry name" value="HATPase_dom"/>
</dbReference>
<keyword evidence="12" id="KW-1185">Reference proteome</keyword>
<keyword evidence="7 11" id="KW-0067">ATP-binding</keyword>
<organism evidence="11 12">
    <name type="scientific">Psychroserpens ponticola</name>
    <dbReference type="NCBI Taxonomy" id="2932268"/>
    <lineage>
        <taxon>Bacteria</taxon>
        <taxon>Pseudomonadati</taxon>
        <taxon>Bacteroidota</taxon>
        <taxon>Flavobacteriia</taxon>
        <taxon>Flavobacteriales</taxon>
        <taxon>Flavobacteriaceae</taxon>
        <taxon>Psychroserpens</taxon>
    </lineage>
</organism>
<evidence type="ECO:0000256" key="5">
    <source>
        <dbReference type="ARBA" id="ARBA00022741"/>
    </source>
</evidence>
<evidence type="ECO:0000256" key="2">
    <source>
        <dbReference type="ARBA" id="ARBA00012438"/>
    </source>
</evidence>
<dbReference type="InterPro" id="IPR011990">
    <property type="entry name" value="TPR-like_helical_dom_sf"/>
</dbReference>
<dbReference type="PANTHER" id="PTHR41523:SF8">
    <property type="entry name" value="ETHYLENE RESPONSE SENSOR PROTEIN"/>
    <property type="match status" value="1"/>
</dbReference>